<dbReference type="AlphaFoldDB" id="J3NMM2"/>
<feature type="transmembrane region" description="Helical" evidence="7">
    <location>
        <begin position="372"/>
        <end position="390"/>
    </location>
</feature>
<keyword evidence="3 7" id="KW-0812">Transmembrane</keyword>
<dbReference type="eggNOG" id="KOG2533">
    <property type="taxonomic scope" value="Eukaryota"/>
</dbReference>
<dbReference type="InterPro" id="IPR020846">
    <property type="entry name" value="MFS_dom"/>
</dbReference>
<evidence type="ECO:0000313" key="9">
    <source>
        <dbReference type="EMBL" id="EJT82555.1"/>
    </source>
</evidence>
<dbReference type="GO" id="GO:0022857">
    <property type="term" value="F:transmembrane transporter activity"/>
    <property type="evidence" value="ECO:0007669"/>
    <property type="project" value="InterPro"/>
</dbReference>
<dbReference type="FunFam" id="1.20.1250.20:FF:000013">
    <property type="entry name" value="MFS general substrate transporter"/>
    <property type="match status" value="1"/>
</dbReference>
<gene>
    <name evidence="10" type="primary">20342986</name>
    <name evidence="9" type="ORF">GGTG_02528</name>
</gene>
<dbReference type="PROSITE" id="PS50850">
    <property type="entry name" value="MFS"/>
    <property type="match status" value="1"/>
</dbReference>
<reference evidence="10" key="4">
    <citation type="journal article" date="2015" name="G3 (Bethesda)">
        <title>Genome sequences of three phytopathogenic species of the Magnaporthaceae family of fungi.</title>
        <authorList>
            <person name="Okagaki L.H."/>
            <person name="Nunes C.C."/>
            <person name="Sailsbery J."/>
            <person name="Clay B."/>
            <person name="Brown D."/>
            <person name="John T."/>
            <person name="Oh Y."/>
            <person name="Young N."/>
            <person name="Fitzgerald M."/>
            <person name="Haas B.J."/>
            <person name="Zeng Q."/>
            <person name="Young S."/>
            <person name="Adiconis X."/>
            <person name="Fan L."/>
            <person name="Levin J.Z."/>
            <person name="Mitchell T.K."/>
            <person name="Okubara P.A."/>
            <person name="Farman M.L."/>
            <person name="Kohn L.M."/>
            <person name="Birren B."/>
            <person name="Ma L.-J."/>
            <person name="Dean R.A."/>
        </authorList>
    </citation>
    <scope>NUCLEOTIDE SEQUENCE</scope>
    <source>
        <strain evidence="10">R3-111a-1</strain>
    </source>
</reference>
<dbReference type="SUPFAM" id="SSF103473">
    <property type="entry name" value="MFS general substrate transporter"/>
    <property type="match status" value="1"/>
</dbReference>
<keyword evidence="2" id="KW-0813">Transport</keyword>
<dbReference type="InterPro" id="IPR036259">
    <property type="entry name" value="MFS_trans_sf"/>
</dbReference>
<sequence>MASAPDAAMVEKDAGKSSGETGKPSDGQVEILQDETLRAAAAHGHLATDIYGNPLLQFDQKAVRKLRLKMDLYLVPTVALLYLFCFIDRANIGNAKIAGLEKDLGMTGFDYNMVLSIFYISYIVFEIPATILCKWMGPGWFLPATSLLFGIVSITTAFCHTRDQLAGVRFLLGIFEAGMLPGIAYYLSRWYQRAELTFRLSLYMVMAPLAGAFGGLLASAILTLESFAGVHQWRMIFAIEGIVTIVLSVVAFFTLTDRPETARWMTEEEKILCAARVKSERVGQTEVLDRIDKKKLMAGMLNPVTLEIAVVFLFNNITVGGLAFFLPTIVSTIYPAYSTVQKQLYSVPPYIVGAFFTIAFPSLSWYLDRRQLLIAASAPMVMAGYVMFLASQVATVRYAATFLIASSAMVLGPMSNAHISANVVSDTARSSAIGLNVMFGNVGGLISTWSFLPWDAPHYKIGHGLNLAASSMILIVGLGAYFWMKWDNKRREGLDVETELADKTEAEIEDLDWRHPAFRWRP</sequence>
<organism evidence="9">
    <name type="scientific">Gaeumannomyces tritici (strain R3-111a-1)</name>
    <name type="common">Wheat and barley take-all root rot fungus</name>
    <name type="synonym">Gaeumannomyces graminis var. tritici</name>
    <dbReference type="NCBI Taxonomy" id="644352"/>
    <lineage>
        <taxon>Eukaryota</taxon>
        <taxon>Fungi</taxon>
        <taxon>Dikarya</taxon>
        <taxon>Ascomycota</taxon>
        <taxon>Pezizomycotina</taxon>
        <taxon>Sordariomycetes</taxon>
        <taxon>Sordariomycetidae</taxon>
        <taxon>Magnaporthales</taxon>
        <taxon>Magnaporthaceae</taxon>
        <taxon>Gaeumannomyces</taxon>
    </lineage>
</organism>
<dbReference type="FunFam" id="1.20.1250.20:FF:000034">
    <property type="entry name" value="MFS general substrate transporter"/>
    <property type="match status" value="1"/>
</dbReference>
<dbReference type="Proteomes" id="UP000006039">
    <property type="component" value="Unassembled WGS sequence"/>
</dbReference>
<feature type="transmembrane region" description="Helical" evidence="7">
    <location>
        <begin position="433"/>
        <end position="452"/>
    </location>
</feature>
<dbReference type="PANTHER" id="PTHR43791:SF48">
    <property type="entry name" value="TRANSPORTER, PUTATIVE (AFU_ORTHOLOGUE AFUA_4G01000)-RELATED"/>
    <property type="match status" value="1"/>
</dbReference>
<reference evidence="10" key="5">
    <citation type="submission" date="2018-04" db="UniProtKB">
        <authorList>
            <consortium name="EnsemblFungi"/>
        </authorList>
    </citation>
    <scope>IDENTIFICATION</scope>
    <source>
        <strain evidence="10">R3-111a-1</strain>
    </source>
</reference>
<dbReference type="EnsemblFungi" id="EJT82555">
    <property type="protein sequence ID" value="EJT82555"/>
    <property type="gene ID" value="GGTG_02528"/>
</dbReference>
<feature type="transmembrane region" description="Helical" evidence="7">
    <location>
        <begin position="235"/>
        <end position="255"/>
    </location>
</feature>
<feature type="transmembrane region" description="Helical" evidence="7">
    <location>
        <begin position="464"/>
        <end position="484"/>
    </location>
</feature>
<dbReference type="GO" id="GO:0016020">
    <property type="term" value="C:membrane"/>
    <property type="evidence" value="ECO:0007669"/>
    <property type="project" value="UniProtKB-SubCell"/>
</dbReference>
<evidence type="ECO:0000256" key="1">
    <source>
        <dbReference type="ARBA" id="ARBA00004141"/>
    </source>
</evidence>
<evidence type="ECO:0000256" key="6">
    <source>
        <dbReference type="SAM" id="MobiDB-lite"/>
    </source>
</evidence>
<dbReference type="Gene3D" id="1.20.1250.20">
    <property type="entry name" value="MFS general substrate transporter like domains"/>
    <property type="match status" value="2"/>
</dbReference>
<evidence type="ECO:0000256" key="2">
    <source>
        <dbReference type="ARBA" id="ARBA00022448"/>
    </source>
</evidence>
<evidence type="ECO:0000256" key="5">
    <source>
        <dbReference type="ARBA" id="ARBA00023136"/>
    </source>
</evidence>
<feature type="transmembrane region" description="Helical" evidence="7">
    <location>
        <begin position="200"/>
        <end position="223"/>
    </location>
</feature>
<evidence type="ECO:0000313" key="10">
    <source>
        <dbReference type="EnsemblFungi" id="EJT82555"/>
    </source>
</evidence>
<dbReference type="Pfam" id="PF07690">
    <property type="entry name" value="MFS_1"/>
    <property type="match status" value="1"/>
</dbReference>
<evidence type="ECO:0000313" key="11">
    <source>
        <dbReference type="Proteomes" id="UP000006039"/>
    </source>
</evidence>
<dbReference type="OrthoDB" id="2985014at2759"/>
<feature type="transmembrane region" description="Helical" evidence="7">
    <location>
        <begin position="350"/>
        <end position="367"/>
    </location>
</feature>
<evidence type="ECO:0000256" key="4">
    <source>
        <dbReference type="ARBA" id="ARBA00022989"/>
    </source>
</evidence>
<protein>
    <recommendedName>
        <fullName evidence="8">Major facilitator superfamily (MFS) profile domain-containing protein</fullName>
    </recommendedName>
</protein>
<feature type="domain" description="Major facilitator superfamily (MFS) profile" evidence="8">
    <location>
        <begin position="74"/>
        <end position="489"/>
    </location>
</feature>
<name>J3NMM2_GAET3</name>
<reference evidence="9" key="3">
    <citation type="submission" date="2010-09" db="EMBL/GenBank/DDBJ databases">
        <title>Annotation of Gaeumannomyces graminis var. tritici R3-111a-1.</title>
        <authorList>
            <consortium name="The Broad Institute Genome Sequencing Platform"/>
            <person name="Ma L.-J."/>
            <person name="Dead R."/>
            <person name="Young S.K."/>
            <person name="Zeng Q."/>
            <person name="Gargeya S."/>
            <person name="Fitzgerald M."/>
            <person name="Haas B."/>
            <person name="Abouelleil A."/>
            <person name="Alvarado L."/>
            <person name="Arachchi H.M."/>
            <person name="Berlin A."/>
            <person name="Brown A."/>
            <person name="Chapman S.B."/>
            <person name="Chen Z."/>
            <person name="Dunbar C."/>
            <person name="Freedman E."/>
            <person name="Gearin G."/>
            <person name="Gellesch M."/>
            <person name="Goldberg J."/>
            <person name="Griggs A."/>
            <person name="Gujja S."/>
            <person name="Heiman D."/>
            <person name="Howarth C."/>
            <person name="Larson L."/>
            <person name="Lui A."/>
            <person name="MacDonald P.J.P."/>
            <person name="Mehta T."/>
            <person name="Montmayeur A."/>
            <person name="Murphy C."/>
            <person name="Neiman D."/>
            <person name="Pearson M."/>
            <person name="Priest M."/>
            <person name="Roberts A."/>
            <person name="Saif S."/>
            <person name="Shea T."/>
            <person name="Shenoy N."/>
            <person name="Sisk P."/>
            <person name="Stolte C."/>
            <person name="Sykes S."/>
            <person name="Yandava C."/>
            <person name="Wortman J."/>
            <person name="Nusbaum C."/>
            <person name="Birren B."/>
        </authorList>
    </citation>
    <scope>NUCLEOTIDE SEQUENCE</scope>
    <source>
        <strain evidence="9">R3-111a-1</strain>
    </source>
</reference>
<feature type="region of interest" description="Disordered" evidence="6">
    <location>
        <begin position="1"/>
        <end position="27"/>
    </location>
</feature>
<reference evidence="11" key="1">
    <citation type="submission" date="2010-07" db="EMBL/GenBank/DDBJ databases">
        <title>The genome sequence of Gaeumannomyces graminis var. tritici strain R3-111a-1.</title>
        <authorList>
            <consortium name="The Broad Institute Genome Sequencing Platform"/>
            <person name="Ma L.-J."/>
            <person name="Dead R."/>
            <person name="Young S."/>
            <person name="Zeng Q."/>
            <person name="Koehrsen M."/>
            <person name="Alvarado L."/>
            <person name="Berlin A."/>
            <person name="Chapman S.B."/>
            <person name="Chen Z."/>
            <person name="Freedman E."/>
            <person name="Gellesch M."/>
            <person name="Goldberg J."/>
            <person name="Griggs A."/>
            <person name="Gujja S."/>
            <person name="Heilman E.R."/>
            <person name="Heiman D."/>
            <person name="Hepburn T."/>
            <person name="Howarth C."/>
            <person name="Jen D."/>
            <person name="Larson L."/>
            <person name="Mehta T."/>
            <person name="Neiman D."/>
            <person name="Pearson M."/>
            <person name="Roberts A."/>
            <person name="Saif S."/>
            <person name="Shea T."/>
            <person name="Shenoy N."/>
            <person name="Sisk P."/>
            <person name="Stolte C."/>
            <person name="Sykes S."/>
            <person name="Walk T."/>
            <person name="White J."/>
            <person name="Yandava C."/>
            <person name="Haas B."/>
            <person name="Nusbaum C."/>
            <person name="Birren B."/>
        </authorList>
    </citation>
    <scope>NUCLEOTIDE SEQUENCE [LARGE SCALE GENOMIC DNA]</scope>
    <source>
        <strain evidence="11">R3-111a-1</strain>
    </source>
</reference>
<keyword evidence="5 7" id="KW-0472">Membrane</keyword>
<accession>J3NMM2</accession>
<feature type="transmembrane region" description="Helical" evidence="7">
    <location>
        <begin position="112"/>
        <end position="133"/>
    </location>
</feature>
<dbReference type="RefSeq" id="XP_009218564.1">
    <property type="nucleotide sequence ID" value="XM_009220300.1"/>
</dbReference>
<comment type="subcellular location">
    <subcellularLocation>
        <location evidence="1">Membrane</location>
        <topology evidence="1">Multi-pass membrane protein</topology>
    </subcellularLocation>
</comment>
<dbReference type="GeneID" id="20342986"/>
<feature type="transmembrane region" description="Helical" evidence="7">
    <location>
        <begin position="72"/>
        <end position="92"/>
    </location>
</feature>
<dbReference type="VEuPathDB" id="FungiDB:GGTG_02528"/>
<feature type="transmembrane region" description="Helical" evidence="7">
    <location>
        <begin position="396"/>
        <end position="412"/>
    </location>
</feature>
<evidence type="ECO:0000259" key="8">
    <source>
        <dbReference type="PROSITE" id="PS50850"/>
    </source>
</evidence>
<dbReference type="EMBL" id="GL385395">
    <property type="protein sequence ID" value="EJT82555.1"/>
    <property type="molecule type" value="Genomic_DNA"/>
</dbReference>
<feature type="transmembrane region" description="Helical" evidence="7">
    <location>
        <begin position="140"/>
        <end position="158"/>
    </location>
</feature>
<keyword evidence="11" id="KW-1185">Reference proteome</keyword>
<feature type="transmembrane region" description="Helical" evidence="7">
    <location>
        <begin position="170"/>
        <end position="188"/>
    </location>
</feature>
<feature type="transmembrane region" description="Helical" evidence="7">
    <location>
        <begin position="304"/>
        <end position="330"/>
    </location>
</feature>
<dbReference type="InterPro" id="IPR011701">
    <property type="entry name" value="MFS"/>
</dbReference>
<evidence type="ECO:0000256" key="7">
    <source>
        <dbReference type="SAM" id="Phobius"/>
    </source>
</evidence>
<evidence type="ECO:0000256" key="3">
    <source>
        <dbReference type="ARBA" id="ARBA00022692"/>
    </source>
</evidence>
<dbReference type="HOGENOM" id="CLU_001265_0_1_1"/>
<keyword evidence="4 7" id="KW-1133">Transmembrane helix</keyword>
<dbReference type="PANTHER" id="PTHR43791">
    <property type="entry name" value="PERMEASE-RELATED"/>
    <property type="match status" value="1"/>
</dbReference>
<reference evidence="9" key="2">
    <citation type="submission" date="2010-07" db="EMBL/GenBank/DDBJ databases">
        <authorList>
            <consortium name="The Broad Institute Genome Sequencing Platform"/>
            <consortium name="Broad Institute Genome Sequencing Center for Infectious Disease"/>
            <person name="Ma L.-J."/>
            <person name="Dead R."/>
            <person name="Young S."/>
            <person name="Zeng Q."/>
            <person name="Koehrsen M."/>
            <person name="Alvarado L."/>
            <person name="Berlin A."/>
            <person name="Chapman S.B."/>
            <person name="Chen Z."/>
            <person name="Freedman E."/>
            <person name="Gellesch M."/>
            <person name="Goldberg J."/>
            <person name="Griggs A."/>
            <person name="Gujja S."/>
            <person name="Heilman E.R."/>
            <person name="Heiman D."/>
            <person name="Hepburn T."/>
            <person name="Howarth C."/>
            <person name="Jen D."/>
            <person name="Larson L."/>
            <person name="Mehta T."/>
            <person name="Neiman D."/>
            <person name="Pearson M."/>
            <person name="Roberts A."/>
            <person name="Saif S."/>
            <person name="Shea T."/>
            <person name="Shenoy N."/>
            <person name="Sisk P."/>
            <person name="Stolte C."/>
            <person name="Sykes S."/>
            <person name="Walk T."/>
            <person name="White J."/>
            <person name="Yandava C."/>
            <person name="Haas B."/>
            <person name="Nusbaum C."/>
            <person name="Birren B."/>
        </authorList>
    </citation>
    <scope>NUCLEOTIDE SEQUENCE</scope>
    <source>
        <strain evidence="9">R3-111a-1</strain>
    </source>
</reference>
<proteinExistence type="predicted"/>